<dbReference type="Proteomes" id="UP000295252">
    <property type="component" value="Chromosome I"/>
</dbReference>
<evidence type="ECO:0000259" key="2">
    <source>
        <dbReference type="Pfam" id="PF00646"/>
    </source>
</evidence>
<dbReference type="EMBL" id="HG739239">
    <property type="protein sequence ID" value="CDP17366.1"/>
    <property type="molecule type" value="Genomic_DNA"/>
</dbReference>
<dbReference type="PANTHER" id="PTHR14939:SF5">
    <property type="entry name" value="F-BOX ONLY PROTEIN 22"/>
    <property type="match status" value="1"/>
</dbReference>
<protein>
    <recommendedName>
        <fullName evidence="2">F-box domain-containing protein</fullName>
    </recommendedName>
</protein>
<dbReference type="InParanoid" id="A0A068V9M7"/>
<dbReference type="PhylomeDB" id="A0A068V9M7"/>
<dbReference type="SUPFAM" id="SSF81383">
    <property type="entry name" value="F-box domain"/>
    <property type="match status" value="1"/>
</dbReference>
<feature type="compositionally biased region" description="Basic residues" evidence="1">
    <location>
        <begin position="1"/>
        <end position="11"/>
    </location>
</feature>
<keyword evidence="4" id="KW-1185">Reference proteome</keyword>
<dbReference type="OMA" id="PRTCIAY"/>
<dbReference type="AlphaFoldDB" id="A0A068V9M7"/>
<dbReference type="InterPro" id="IPR036047">
    <property type="entry name" value="F-box-like_dom_sf"/>
</dbReference>
<reference evidence="4" key="1">
    <citation type="journal article" date="2014" name="Science">
        <title>The coffee genome provides insight into the convergent evolution of caffeine biosynthesis.</title>
        <authorList>
            <person name="Denoeud F."/>
            <person name="Carretero-Paulet L."/>
            <person name="Dereeper A."/>
            <person name="Droc G."/>
            <person name="Guyot R."/>
            <person name="Pietrella M."/>
            <person name="Zheng C."/>
            <person name="Alberti A."/>
            <person name="Anthony F."/>
            <person name="Aprea G."/>
            <person name="Aury J.M."/>
            <person name="Bento P."/>
            <person name="Bernard M."/>
            <person name="Bocs S."/>
            <person name="Campa C."/>
            <person name="Cenci A."/>
            <person name="Combes M.C."/>
            <person name="Crouzillat D."/>
            <person name="Da Silva C."/>
            <person name="Daddiego L."/>
            <person name="De Bellis F."/>
            <person name="Dussert S."/>
            <person name="Garsmeur O."/>
            <person name="Gayraud T."/>
            <person name="Guignon V."/>
            <person name="Jahn K."/>
            <person name="Jamilloux V."/>
            <person name="Joet T."/>
            <person name="Labadie K."/>
            <person name="Lan T."/>
            <person name="Leclercq J."/>
            <person name="Lepelley M."/>
            <person name="Leroy T."/>
            <person name="Li L.T."/>
            <person name="Librado P."/>
            <person name="Lopez L."/>
            <person name="Munoz A."/>
            <person name="Noel B."/>
            <person name="Pallavicini A."/>
            <person name="Perrotta G."/>
            <person name="Poncet V."/>
            <person name="Pot D."/>
            <person name="Priyono X."/>
            <person name="Rigoreau M."/>
            <person name="Rouard M."/>
            <person name="Rozas J."/>
            <person name="Tranchant-Dubreuil C."/>
            <person name="VanBuren R."/>
            <person name="Zhang Q."/>
            <person name="Andrade A.C."/>
            <person name="Argout X."/>
            <person name="Bertrand B."/>
            <person name="de Kochko A."/>
            <person name="Graziosi G."/>
            <person name="Henry R.J."/>
            <person name="Jayarama X."/>
            <person name="Ming R."/>
            <person name="Nagai C."/>
            <person name="Rounsley S."/>
            <person name="Sankoff D."/>
            <person name="Giuliano G."/>
            <person name="Albert V.A."/>
            <person name="Wincker P."/>
            <person name="Lashermes P."/>
        </authorList>
    </citation>
    <scope>NUCLEOTIDE SEQUENCE [LARGE SCALE GENOMIC DNA]</scope>
    <source>
        <strain evidence="4">cv. DH200-94</strain>
    </source>
</reference>
<dbReference type="GO" id="GO:0032436">
    <property type="term" value="P:positive regulation of proteasomal ubiquitin-dependent protein catabolic process"/>
    <property type="evidence" value="ECO:0007669"/>
    <property type="project" value="TreeGrafter"/>
</dbReference>
<dbReference type="CDD" id="cd09917">
    <property type="entry name" value="F-box_SF"/>
    <property type="match status" value="1"/>
</dbReference>
<accession>A0A068V9M7</accession>
<organism evidence="3 4">
    <name type="scientific">Coffea canephora</name>
    <name type="common">Robusta coffee</name>
    <dbReference type="NCBI Taxonomy" id="49390"/>
    <lineage>
        <taxon>Eukaryota</taxon>
        <taxon>Viridiplantae</taxon>
        <taxon>Streptophyta</taxon>
        <taxon>Embryophyta</taxon>
        <taxon>Tracheophyta</taxon>
        <taxon>Spermatophyta</taxon>
        <taxon>Magnoliopsida</taxon>
        <taxon>eudicotyledons</taxon>
        <taxon>Gunneridae</taxon>
        <taxon>Pentapetalae</taxon>
        <taxon>asterids</taxon>
        <taxon>lamiids</taxon>
        <taxon>Gentianales</taxon>
        <taxon>Rubiaceae</taxon>
        <taxon>Ixoroideae</taxon>
        <taxon>Gardenieae complex</taxon>
        <taxon>Bertiereae - Coffeeae clade</taxon>
        <taxon>Coffeeae</taxon>
        <taxon>Coffea</taxon>
    </lineage>
</organism>
<evidence type="ECO:0000313" key="3">
    <source>
        <dbReference type="EMBL" id="CDP17366.1"/>
    </source>
</evidence>
<dbReference type="STRING" id="49390.A0A068V9M7"/>
<sequence>MATQHLQHHRGGSSTAAGAGGSSIDDAIGTDLLHNIISRLPATSFASAACVNRSWNSICSRILSYPKLSSAISLNPSLEEAVNEVVEKVLSEPIRPQFVIASIGPSFTLPRAHQLITASFGSGVPVITSLSDGIIGRDALTSEFKEVQWELMEDDEDLDGHGNLLPNQGIVLTVGHLPDMRATMIPLLSQDEEPLMIDEFVMDIREYASLVSGSTSPAAIILFSDLKTDMRPVLQKFDYTFSFETVVVGEGGGRYFYRSDWDKNTTMKPDGNPAVVALLFVKDRHKPPGIGETKFHATLSTGLHPVGAVYKAASVREEKNERSTWLTARREATSVHLDGQSILDNVYNEIGDRIQHLALYIGVNKRRKCSIGLKKARWMMFLEFHEVIGGDEEYLYVNDLGIRTGDSFRFYVSDSDATLSSNTNVTEYFRRLKHEYDHMSNQQDSGSVANTNKKSVFGGLIFACCGRGTSFFGRSNVDSAPFLESFPGATLGGTFCSGEIKLANKSIYGQEQESEDQGYVRCTLHFFSTTYLVLSYIPA</sequence>
<evidence type="ECO:0000256" key="1">
    <source>
        <dbReference type="SAM" id="MobiDB-lite"/>
    </source>
</evidence>
<feature type="domain" description="F-box" evidence="2">
    <location>
        <begin position="31"/>
        <end position="62"/>
    </location>
</feature>
<feature type="region of interest" description="Disordered" evidence="1">
    <location>
        <begin position="1"/>
        <end position="20"/>
    </location>
</feature>
<dbReference type="OrthoDB" id="509497at2759"/>
<evidence type="ECO:0000313" key="4">
    <source>
        <dbReference type="Proteomes" id="UP000295252"/>
    </source>
</evidence>
<dbReference type="PANTHER" id="PTHR14939">
    <property type="entry name" value="F-BOX ONLY PROTEIN 22"/>
    <property type="match status" value="1"/>
</dbReference>
<name>A0A068V9M7_COFCA</name>
<dbReference type="InterPro" id="IPR001810">
    <property type="entry name" value="F-box_dom"/>
</dbReference>
<dbReference type="GO" id="GO:0000209">
    <property type="term" value="P:protein polyubiquitination"/>
    <property type="evidence" value="ECO:0007669"/>
    <property type="project" value="TreeGrafter"/>
</dbReference>
<dbReference type="FunCoup" id="A0A068V9M7">
    <property type="interactions" value="410"/>
</dbReference>
<dbReference type="Pfam" id="PF00646">
    <property type="entry name" value="F-box"/>
    <property type="match status" value="1"/>
</dbReference>
<dbReference type="Gramene" id="CDP17366">
    <property type="protein sequence ID" value="CDP17366"/>
    <property type="gene ID" value="GSCOC_T00009715001"/>
</dbReference>
<gene>
    <name evidence="3" type="ORF">GSCOC_T00009715001</name>
</gene>
<proteinExistence type="predicted"/>